<sequence length="66" mass="7467">MSIHEIIQEVFQSSILTLQQESAINQILLERTYNPSDLDALDELIEAIVRKEIQTSSDHYGTHVAA</sequence>
<dbReference type="RefSeq" id="WP_244348804.1">
    <property type="nucleotide sequence ID" value="NZ_JAFIRA010000002.1"/>
</dbReference>
<proteinExistence type="predicted"/>
<protein>
    <submittedName>
        <fullName evidence="1">Uncharacterized protein</fullName>
    </submittedName>
</protein>
<reference evidence="1" key="1">
    <citation type="submission" date="2021-02" db="EMBL/GenBank/DDBJ databases">
        <title>The CRISPR/cas machinery reduction and long-range gene transfer in the hot spring cyanobacterium Synechococcus.</title>
        <authorList>
            <person name="Dvorak P."/>
            <person name="Jahodarova E."/>
            <person name="Hasler P."/>
            <person name="Poulickova A."/>
        </authorList>
    </citation>
    <scope>NUCLEOTIDE SEQUENCE</scope>
    <source>
        <strain evidence="1">Rupite</strain>
    </source>
</reference>
<comment type="caution">
    <text evidence="1">The sequence shown here is derived from an EMBL/GenBank/DDBJ whole genome shotgun (WGS) entry which is preliminary data.</text>
</comment>
<evidence type="ECO:0000313" key="2">
    <source>
        <dbReference type="Proteomes" id="UP000830835"/>
    </source>
</evidence>
<gene>
    <name evidence="1" type="ORF">JX360_01985</name>
</gene>
<dbReference type="Proteomes" id="UP000830835">
    <property type="component" value="Unassembled WGS sequence"/>
</dbReference>
<name>A0ABT0C7B4_THEVL</name>
<organism evidence="1 2">
    <name type="scientific">Thermostichus vulcanus str. 'Rupite'</name>
    <dbReference type="NCBI Taxonomy" id="2813851"/>
    <lineage>
        <taxon>Bacteria</taxon>
        <taxon>Bacillati</taxon>
        <taxon>Cyanobacteriota</taxon>
        <taxon>Cyanophyceae</taxon>
        <taxon>Thermostichales</taxon>
        <taxon>Thermostichaceae</taxon>
        <taxon>Thermostichus</taxon>
    </lineage>
</organism>
<dbReference type="EMBL" id="JAFIRA010000002">
    <property type="protein sequence ID" value="MCJ2541683.1"/>
    <property type="molecule type" value="Genomic_DNA"/>
</dbReference>
<evidence type="ECO:0000313" key="1">
    <source>
        <dbReference type="EMBL" id="MCJ2541683.1"/>
    </source>
</evidence>
<accession>A0ABT0C7B4</accession>
<keyword evidence="2" id="KW-1185">Reference proteome</keyword>